<gene>
    <name evidence="2" type="ORF">BT62DRAFT_1003994</name>
</gene>
<dbReference type="RefSeq" id="XP_043041696.1">
    <property type="nucleotide sequence ID" value="XM_043176990.1"/>
</dbReference>
<sequence length="288" mass="33353">MLKSLHDWVMLKRMLTGLRNLLVKLELWESCDLYGDCTIFDLGLDLFHVRTIVFSGMRHRISDALRKLKASMIPTLFYQVLKGRDLENIIFDVEDADVFAAMEELKLPCKAIDWELSRKWLTFSNLKELVIRTNAYDWQRHSFEDGIISSLNKNDIVTEHNQLEKRDIQCRTGHGYIGEYYSQFVPSKDVDCPCAELFQTREHTLRSCTLYEEQRGILRNVSRTVYLPDILGTKEGITALSEFMENTGAFTWTGQLQNERLAPEPEEEGGGGGEWWEEDEGDTEDEHG</sequence>
<organism evidence="2 3">
    <name type="scientific">Guyanagaster necrorhizus</name>
    <dbReference type="NCBI Taxonomy" id="856835"/>
    <lineage>
        <taxon>Eukaryota</taxon>
        <taxon>Fungi</taxon>
        <taxon>Dikarya</taxon>
        <taxon>Basidiomycota</taxon>
        <taxon>Agaricomycotina</taxon>
        <taxon>Agaricomycetes</taxon>
        <taxon>Agaricomycetidae</taxon>
        <taxon>Agaricales</taxon>
        <taxon>Marasmiineae</taxon>
        <taxon>Physalacriaceae</taxon>
        <taxon>Guyanagaster</taxon>
    </lineage>
</organism>
<name>A0A9P7VYK2_9AGAR</name>
<feature type="region of interest" description="Disordered" evidence="1">
    <location>
        <begin position="257"/>
        <end position="288"/>
    </location>
</feature>
<reference evidence="2" key="1">
    <citation type="submission" date="2020-11" db="EMBL/GenBank/DDBJ databases">
        <title>Adaptations for nitrogen fixation in a non-lichenized fungal sporocarp promotes dispersal by wood-feeding termites.</title>
        <authorList>
            <consortium name="DOE Joint Genome Institute"/>
            <person name="Koch R.A."/>
            <person name="Yoon G."/>
            <person name="Arayal U."/>
            <person name="Lail K."/>
            <person name="Amirebrahimi M."/>
            <person name="Labutti K."/>
            <person name="Lipzen A."/>
            <person name="Riley R."/>
            <person name="Barry K."/>
            <person name="Henrissat B."/>
            <person name="Grigoriev I.V."/>
            <person name="Herr J.R."/>
            <person name="Aime M.C."/>
        </authorList>
    </citation>
    <scope>NUCLEOTIDE SEQUENCE</scope>
    <source>
        <strain evidence="2">MCA 3950</strain>
    </source>
</reference>
<evidence type="ECO:0000313" key="2">
    <source>
        <dbReference type="EMBL" id="KAG7448196.1"/>
    </source>
</evidence>
<evidence type="ECO:0000256" key="1">
    <source>
        <dbReference type="SAM" id="MobiDB-lite"/>
    </source>
</evidence>
<keyword evidence="3" id="KW-1185">Reference proteome</keyword>
<comment type="caution">
    <text evidence="2">The sequence shown here is derived from an EMBL/GenBank/DDBJ whole genome shotgun (WGS) entry which is preliminary data.</text>
</comment>
<dbReference type="AlphaFoldDB" id="A0A9P7VYK2"/>
<feature type="compositionally biased region" description="Acidic residues" evidence="1">
    <location>
        <begin position="264"/>
        <end position="288"/>
    </location>
</feature>
<proteinExistence type="predicted"/>
<evidence type="ECO:0000313" key="3">
    <source>
        <dbReference type="Proteomes" id="UP000812287"/>
    </source>
</evidence>
<dbReference type="Proteomes" id="UP000812287">
    <property type="component" value="Unassembled WGS sequence"/>
</dbReference>
<dbReference type="EMBL" id="MU250530">
    <property type="protein sequence ID" value="KAG7448196.1"/>
    <property type="molecule type" value="Genomic_DNA"/>
</dbReference>
<protein>
    <submittedName>
        <fullName evidence="2">Uncharacterized protein</fullName>
    </submittedName>
</protein>
<dbReference type="OrthoDB" id="3230070at2759"/>
<accession>A0A9P7VYK2</accession>
<dbReference type="GeneID" id="66099277"/>